<dbReference type="InterPro" id="IPR007627">
    <property type="entry name" value="RNA_pol_sigma70_r2"/>
</dbReference>
<accession>A0A3N4PKY2</accession>
<evidence type="ECO:0000256" key="2">
    <source>
        <dbReference type="ARBA" id="ARBA00023015"/>
    </source>
</evidence>
<dbReference type="InterPro" id="IPR013325">
    <property type="entry name" value="RNA_pol_sigma_r2"/>
</dbReference>
<evidence type="ECO:0000259" key="6">
    <source>
        <dbReference type="Pfam" id="PF08281"/>
    </source>
</evidence>
<dbReference type="Pfam" id="PF04542">
    <property type="entry name" value="Sigma70_r2"/>
    <property type="match status" value="1"/>
</dbReference>
<dbReference type="InterPro" id="IPR014284">
    <property type="entry name" value="RNA_pol_sigma-70_dom"/>
</dbReference>
<dbReference type="InterPro" id="IPR013249">
    <property type="entry name" value="RNA_pol_sigma70_r4_t2"/>
</dbReference>
<dbReference type="RefSeq" id="WP_123847863.1">
    <property type="nucleotide sequence ID" value="NZ_RPDH01000002.1"/>
</dbReference>
<keyword evidence="8" id="KW-1185">Reference proteome</keyword>
<reference evidence="7 8" key="1">
    <citation type="submission" date="2018-11" db="EMBL/GenBank/DDBJ databases">
        <title>Chitinophaga lutea sp.nov., isolate from arsenic contaminated soil.</title>
        <authorList>
            <person name="Zong Y."/>
        </authorList>
    </citation>
    <scope>NUCLEOTIDE SEQUENCE [LARGE SCALE GENOMIC DNA]</scope>
    <source>
        <strain evidence="7 8">ZY74</strain>
    </source>
</reference>
<dbReference type="InterPro" id="IPR039425">
    <property type="entry name" value="RNA_pol_sigma-70-like"/>
</dbReference>
<comment type="caution">
    <text evidence="7">The sequence shown here is derived from an EMBL/GenBank/DDBJ whole genome shotgun (WGS) entry which is preliminary data.</text>
</comment>
<comment type="similarity">
    <text evidence="1">Belongs to the sigma-70 factor family. ECF subfamily.</text>
</comment>
<dbReference type="InterPro" id="IPR013324">
    <property type="entry name" value="RNA_pol_sigma_r3/r4-like"/>
</dbReference>
<evidence type="ECO:0000256" key="4">
    <source>
        <dbReference type="ARBA" id="ARBA00023163"/>
    </source>
</evidence>
<feature type="domain" description="RNA polymerase sigma-70 region 2" evidence="5">
    <location>
        <begin position="21"/>
        <end position="88"/>
    </location>
</feature>
<keyword evidence="2" id="KW-0805">Transcription regulation</keyword>
<dbReference type="SUPFAM" id="SSF88946">
    <property type="entry name" value="Sigma2 domain of RNA polymerase sigma factors"/>
    <property type="match status" value="1"/>
</dbReference>
<name>A0A3N4PKY2_9BACT</name>
<dbReference type="NCBIfam" id="TIGR02985">
    <property type="entry name" value="Sig70_bacteroi1"/>
    <property type="match status" value="1"/>
</dbReference>
<dbReference type="GO" id="GO:0016987">
    <property type="term" value="F:sigma factor activity"/>
    <property type="evidence" value="ECO:0007669"/>
    <property type="project" value="UniProtKB-KW"/>
</dbReference>
<protein>
    <submittedName>
        <fullName evidence="7">RNA polymerase sigma-70 factor</fullName>
    </submittedName>
</protein>
<dbReference type="PANTHER" id="PTHR43133">
    <property type="entry name" value="RNA POLYMERASE ECF-TYPE SIGMA FACTO"/>
    <property type="match status" value="1"/>
</dbReference>
<dbReference type="GO" id="GO:0003677">
    <property type="term" value="F:DNA binding"/>
    <property type="evidence" value="ECO:0007669"/>
    <property type="project" value="InterPro"/>
</dbReference>
<evidence type="ECO:0000259" key="5">
    <source>
        <dbReference type="Pfam" id="PF04542"/>
    </source>
</evidence>
<dbReference type="OrthoDB" id="659361at2"/>
<gene>
    <name evidence="7" type="ORF">EGT74_17735</name>
</gene>
<dbReference type="GO" id="GO:0006352">
    <property type="term" value="P:DNA-templated transcription initiation"/>
    <property type="evidence" value="ECO:0007669"/>
    <property type="project" value="InterPro"/>
</dbReference>
<dbReference type="Proteomes" id="UP000278351">
    <property type="component" value="Unassembled WGS sequence"/>
</dbReference>
<dbReference type="EMBL" id="RPDH01000002">
    <property type="protein sequence ID" value="RPE08866.1"/>
    <property type="molecule type" value="Genomic_DNA"/>
</dbReference>
<organism evidence="7 8">
    <name type="scientific">Chitinophaga lutea</name>
    <dbReference type="NCBI Taxonomy" id="2488634"/>
    <lineage>
        <taxon>Bacteria</taxon>
        <taxon>Pseudomonadati</taxon>
        <taxon>Bacteroidota</taxon>
        <taxon>Chitinophagia</taxon>
        <taxon>Chitinophagales</taxon>
        <taxon>Chitinophagaceae</taxon>
        <taxon>Chitinophaga</taxon>
    </lineage>
</organism>
<dbReference type="NCBIfam" id="TIGR02937">
    <property type="entry name" value="sigma70-ECF"/>
    <property type="match status" value="1"/>
</dbReference>
<dbReference type="InterPro" id="IPR036388">
    <property type="entry name" value="WH-like_DNA-bd_sf"/>
</dbReference>
<dbReference type="Pfam" id="PF08281">
    <property type="entry name" value="Sigma70_r4_2"/>
    <property type="match status" value="1"/>
</dbReference>
<proteinExistence type="inferred from homology"/>
<dbReference type="Gene3D" id="1.10.1740.10">
    <property type="match status" value="1"/>
</dbReference>
<evidence type="ECO:0000313" key="7">
    <source>
        <dbReference type="EMBL" id="RPE08866.1"/>
    </source>
</evidence>
<dbReference type="SUPFAM" id="SSF88659">
    <property type="entry name" value="Sigma3 and sigma4 domains of RNA polymerase sigma factors"/>
    <property type="match status" value="1"/>
</dbReference>
<dbReference type="AlphaFoldDB" id="A0A3N4PKY2"/>
<dbReference type="PANTHER" id="PTHR43133:SF46">
    <property type="entry name" value="RNA POLYMERASE SIGMA-70 FACTOR ECF SUBFAMILY"/>
    <property type="match status" value="1"/>
</dbReference>
<keyword evidence="4" id="KW-0804">Transcription</keyword>
<evidence type="ECO:0000313" key="8">
    <source>
        <dbReference type="Proteomes" id="UP000278351"/>
    </source>
</evidence>
<sequence>MISAWQEKIALHDDAASFEQLYLHFSPELTRFATSFLMDHSLAEDIVADTFVTLWKKRSTLQAIDNLRVYLYSCIRNASLNYIQHHQKRMFFPFDQLDVPLESYFDTSNPEQQYISRELHDAAARAVEALPPKCRMIFRLAREEGLRYKEIASILNISVRTIDSQVAIALKRIHAAIAPYLVRYP</sequence>
<dbReference type="InterPro" id="IPR014327">
    <property type="entry name" value="RNA_pol_sigma70_bacteroid"/>
</dbReference>
<keyword evidence="3" id="KW-0731">Sigma factor</keyword>
<evidence type="ECO:0000256" key="1">
    <source>
        <dbReference type="ARBA" id="ARBA00010641"/>
    </source>
</evidence>
<evidence type="ECO:0000256" key="3">
    <source>
        <dbReference type="ARBA" id="ARBA00023082"/>
    </source>
</evidence>
<dbReference type="Gene3D" id="1.10.10.10">
    <property type="entry name" value="Winged helix-like DNA-binding domain superfamily/Winged helix DNA-binding domain"/>
    <property type="match status" value="1"/>
</dbReference>
<feature type="domain" description="RNA polymerase sigma factor 70 region 4 type 2" evidence="6">
    <location>
        <begin position="122"/>
        <end position="173"/>
    </location>
</feature>
<dbReference type="CDD" id="cd06171">
    <property type="entry name" value="Sigma70_r4"/>
    <property type="match status" value="1"/>
</dbReference>